<protein>
    <submittedName>
        <fullName evidence="2">Uncharacterized protein</fullName>
    </submittedName>
</protein>
<reference evidence="2" key="1">
    <citation type="submission" date="2023-03" db="EMBL/GenBank/DDBJ databases">
        <authorList>
            <person name="Cremers G."/>
            <person name="Picone N."/>
        </authorList>
    </citation>
    <scope>NUCLEOTIDE SEQUENCE</scope>
    <source>
        <strain evidence="2">Sample_alias</strain>
    </source>
</reference>
<evidence type="ECO:0000313" key="2">
    <source>
        <dbReference type="EMBL" id="CAI9084960.1"/>
    </source>
</evidence>
<feature type="region of interest" description="Disordered" evidence="1">
    <location>
        <begin position="156"/>
        <end position="210"/>
    </location>
</feature>
<gene>
    <name evidence="2" type="ORF">MFUM_0578</name>
</gene>
<name>A0ABN8XCF1_9BACT</name>
<dbReference type="RefSeq" id="WP_009058323.1">
    <property type="nucleotide sequence ID" value="NZ_JAHXRZ010000005.1"/>
</dbReference>
<keyword evidence="3" id="KW-1185">Reference proteome</keyword>
<dbReference type="Proteomes" id="UP001161497">
    <property type="component" value="Chromosome"/>
</dbReference>
<feature type="compositionally biased region" description="Acidic residues" evidence="1">
    <location>
        <begin position="170"/>
        <end position="188"/>
    </location>
</feature>
<feature type="region of interest" description="Disordered" evidence="1">
    <location>
        <begin position="79"/>
        <end position="117"/>
    </location>
</feature>
<evidence type="ECO:0000313" key="3">
    <source>
        <dbReference type="Proteomes" id="UP001161497"/>
    </source>
</evidence>
<evidence type="ECO:0000256" key="1">
    <source>
        <dbReference type="SAM" id="MobiDB-lite"/>
    </source>
</evidence>
<feature type="compositionally biased region" description="Polar residues" evidence="1">
    <location>
        <begin position="104"/>
        <end position="116"/>
    </location>
</feature>
<organism evidence="2 3">
    <name type="scientific">Candidatus Methylacidiphilum fumarolicum</name>
    <dbReference type="NCBI Taxonomy" id="591154"/>
    <lineage>
        <taxon>Bacteria</taxon>
        <taxon>Pseudomonadati</taxon>
        <taxon>Verrucomicrobiota</taxon>
        <taxon>Methylacidiphilae</taxon>
        <taxon>Methylacidiphilales</taxon>
        <taxon>Methylacidiphilaceae</taxon>
        <taxon>Methylacidiphilum (ex Ratnadevi et al. 2023)</taxon>
    </lineage>
</organism>
<dbReference type="EMBL" id="OX458932">
    <property type="protein sequence ID" value="CAI9084960.1"/>
    <property type="molecule type" value="Genomic_DNA"/>
</dbReference>
<accession>A0ABN8XCF1</accession>
<feature type="compositionally biased region" description="Basic and acidic residues" evidence="1">
    <location>
        <begin position="79"/>
        <end position="91"/>
    </location>
</feature>
<sequence>MKILCPVDQISCLKEGIDCKEDRIVLDIDPQALSAEERQWLASVLQKQDSEGHSILYFPYALSNPSFEGFKQKIRDEMASNKEQTSEEMLHWESPSSHPKERSTNQNPEQRPQNNSELKDAAKAAGFMGLGALGLAALENLFGFGRPRENINIILPPETEAPKESPSTDQVDEQEITDNQADDSEDLSVDSTIPGDDFDDDGFSDDSWTV</sequence>
<proteinExistence type="predicted"/>